<evidence type="ECO:0000313" key="3">
    <source>
        <dbReference type="Proteomes" id="UP000774617"/>
    </source>
</evidence>
<name>A0ABQ8GHA6_9PEZI</name>
<comment type="caution">
    <text evidence="2">The sequence shown here is derived from an EMBL/GenBank/DDBJ whole genome shotgun (WGS) entry which is preliminary data.</text>
</comment>
<keyword evidence="3" id="KW-1185">Reference proteome</keyword>
<dbReference type="EMBL" id="JAGTJR010000008">
    <property type="protein sequence ID" value="KAH7055864.1"/>
    <property type="molecule type" value="Genomic_DNA"/>
</dbReference>
<protein>
    <submittedName>
        <fullName evidence="2">Uncharacterized protein</fullName>
    </submittedName>
</protein>
<feature type="region of interest" description="Disordered" evidence="1">
    <location>
        <begin position="29"/>
        <end position="76"/>
    </location>
</feature>
<accession>A0ABQ8GHA6</accession>
<organism evidence="2 3">
    <name type="scientific">Macrophomina phaseolina</name>
    <dbReference type="NCBI Taxonomy" id="35725"/>
    <lineage>
        <taxon>Eukaryota</taxon>
        <taxon>Fungi</taxon>
        <taxon>Dikarya</taxon>
        <taxon>Ascomycota</taxon>
        <taxon>Pezizomycotina</taxon>
        <taxon>Dothideomycetes</taxon>
        <taxon>Dothideomycetes incertae sedis</taxon>
        <taxon>Botryosphaeriales</taxon>
        <taxon>Botryosphaeriaceae</taxon>
        <taxon>Macrophomina</taxon>
    </lineage>
</organism>
<evidence type="ECO:0000313" key="2">
    <source>
        <dbReference type="EMBL" id="KAH7055864.1"/>
    </source>
</evidence>
<feature type="compositionally biased region" description="Basic and acidic residues" evidence="1">
    <location>
        <begin position="35"/>
        <end position="45"/>
    </location>
</feature>
<feature type="compositionally biased region" description="Polar residues" evidence="1">
    <location>
        <begin position="51"/>
        <end position="62"/>
    </location>
</feature>
<reference evidence="2 3" key="1">
    <citation type="journal article" date="2021" name="Nat. Commun.">
        <title>Genetic determinants of endophytism in the Arabidopsis root mycobiome.</title>
        <authorList>
            <person name="Mesny F."/>
            <person name="Miyauchi S."/>
            <person name="Thiergart T."/>
            <person name="Pickel B."/>
            <person name="Atanasova L."/>
            <person name="Karlsson M."/>
            <person name="Huettel B."/>
            <person name="Barry K.W."/>
            <person name="Haridas S."/>
            <person name="Chen C."/>
            <person name="Bauer D."/>
            <person name="Andreopoulos W."/>
            <person name="Pangilinan J."/>
            <person name="LaButti K."/>
            <person name="Riley R."/>
            <person name="Lipzen A."/>
            <person name="Clum A."/>
            <person name="Drula E."/>
            <person name="Henrissat B."/>
            <person name="Kohler A."/>
            <person name="Grigoriev I.V."/>
            <person name="Martin F.M."/>
            <person name="Hacquard S."/>
        </authorList>
    </citation>
    <scope>NUCLEOTIDE SEQUENCE [LARGE SCALE GENOMIC DNA]</scope>
    <source>
        <strain evidence="2 3">MPI-SDFR-AT-0080</strain>
    </source>
</reference>
<gene>
    <name evidence="2" type="ORF">B0J12DRAFT_434206</name>
</gene>
<dbReference type="Proteomes" id="UP000774617">
    <property type="component" value="Unassembled WGS sequence"/>
</dbReference>
<sequence length="210" mass="23597">MFPSGVDRHDSDEQRSRCRRYNLLLSRGHRKRRCKGPESRREKQLGGRTTARLSTSLPTTAPSCVESGGERTNDSAGRQLNLRTLRGTASLWEWGRTRFCSEASDALVLKMTYPGRLVIATMFIRSLTSQDARCDQQPPFCLKQPGGCAVCVGWGHVQASHCGPNGRSMSTCRPKVLLCSEAARRSTILPRFKQRLRSEWQLCARLSWAL</sequence>
<evidence type="ECO:0000256" key="1">
    <source>
        <dbReference type="SAM" id="MobiDB-lite"/>
    </source>
</evidence>
<proteinExistence type="predicted"/>